<dbReference type="PRINTS" id="PR00081">
    <property type="entry name" value="GDHRDH"/>
</dbReference>
<dbReference type="InterPro" id="IPR002347">
    <property type="entry name" value="SDR_fam"/>
</dbReference>
<dbReference type="Pfam" id="PF00106">
    <property type="entry name" value="adh_short"/>
    <property type="match status" value="1"/>
</dbReference>
<evidence type="ECO:0000256" key="3">
    <source>
        <dbReference type="RuleBase" id="RU000363"/>
    </source>
</evidence>
<name>A0A5S4GRJ2_9ACTN</name>
<accession>A0A5S4GRJ2</accession>
<evidence type="ECO:0000313" key="5">
    <source>
        <dbReference type="Proteomes" id="UP000306628"/>
    </source>
</evidence>
<dbReference type="AlphaFoldDB" id="A0A5S4GRJ2"/>
<gene>
    <name evidence="4" type="ORF">ETD85_14890</name>
</gene>
<dbReference type="PANTHER" id="PTHR43976">
    <property type="entry name" value="SHORT CHAIN DEHYDROGENASE"/>
    <property type="match status" value="1"/>
</dbReference>
<dbReference type="Gene3D" id="3.40.50.720">
    <property type="entry name" value="NAD(P)-binding Rossmann-like Domain"/>
    <property type="match status" value="1"/>
</dbReference>
<dbReference type="SUPFAM" id="SSF51735">
    <property type="entry name" value="NAD(P)-binding Rossmann-fold domains"/>
    <property type="match status" value="1"/>
</dbReference>
<dbReference type="NCBIfam" id="NF006114">
    <property type="entry name" value="PRK08263.1"/>
    <property type="match status" value="1"/>
</dbReference>
<keyword evidence="2" id="KW-0560">Oxidoreductase</keyword>
<sequence>MSKIWFITGTSKGFGREWAQAALDRGDRVAATARDLGHLRPLVEQYGDAVLPLRLDITDRAAVFAAVRQAAEHFGGLDVVVNNAGYGHFGMVEELTEAEIRAEMETNFFGTLWVTQAALPVLRAQGRGRIIQVTSEGGVRAFPGIGGYHASKWAVEGMSESLRKEVQGFGIDVICLEPGPYSTDFGGGSIRTSAQHPDYAEVHAATEIEWDLGDPKATRGPILELADTDDPPARIFFGKSFEPVAAEYEERLATWRKWQPVSLAAFR</sequence>
<dbReference type="InterPro" id="IPR051911">
    <property type="entry name" value="SDR_oxidoreductase"/>
</dbReference>
<proteinExistence type="inferred from homology"/>
<keyword evidence="5" id="KW-1185">Reference proteome</keyword>
<protein>
    <submittedName>
        <fullName evidence="4">SDR family NAD(P)-dependent oxidoreductase</fullName>
    </submittedName>
</protein>
<dbReference type="PRINTS" id="PR00080">
    <property type="entry name" value="SDRFAMILY"/>
</dbReference>
<dbReference type="PANTHER" id="PTHR43976:SF16">
    <property type="entry name" value="SHORT-CHAIN DEHYDROGENASE_REDUCTASE FAMILY PROTEIN"/>
    <property type="match status" value="1"/>
</dbReference>
<dbReference type="GO" id="GO:0016491">
    <property type="term" value="F:oxidoreductase activity"/>
    <property type="evidence" value="ECO:0007669"/>
    <property type="project" value="UniProtKB-KW"/>
</dbReference>
<evidence type="ECO:0000256" key="1">
    <source>
        <dbReference type="ARBA" id="ARBA00006484"/>
    </source>
</evidence>
<dbReference type="Proteomes" id="UP000306628">
    <property type="component" value="Unassembled WGS sequence"/>
</dbReference>
<dbReference type="CDD" id="cd05374">
    <property type="entry name" value="17beta-HSD-like_SDR_c"/>
    <property type="match status" value="1"/>
</dbReference>
<reference evidence="4 5" key="1">
    <citation type="submission" date="2019-05" db="EMBL/GenBank/DDBJ databases">
        <title>Draft genome sequence of Nonomuraea zeae DSM 100528.</title>
        <authorList>
            <person name="Saricaoglu S."/>
            <person name="Isik K."/>
        </authorList>
    </citation>
    <scope>NUCLEOTIDE SEQUENCE [LARGE SCALE GENOMIC DNA]</scope>
    <source>
        <strain evidence="4 5">DSM 100528</strain>
    </source>
</reference>
<dbReference type="EMBL" id="VCKX01000037">
    <property type="protein sequence ID" value="TMR35114.1"/>
    <property type="molecule type" value="Genomic_DNA"/>
</dbReference>
<comment type="similarity">
    <text evidence="1 3">Belongs to the short-chain dehydrogenases/reductases (SDR) family.</text>
</comment>
<evidence type="ECO:0000256" key="2">
    <source>
        <dbReference type="ARBA" id="ARBA00023002"/>
    </source>
</evidence>
<dbReference type="InterPro" id="IPR036291">
    <property type="entry name" value="NAD(P)-bd_dom_sf"/>
</dbReference>
<dbReference type="OrthoDB" id="9792003at2"/>
<dbReference type="RefSeq" id="WP_138690288.1">
    <property type="nucleotide sequence ID" value="NZ_JBHSAZ010000043.1"/>
</dbReference>
<comment type="caution">
    <text evidence="4">The sequence shown here is derived from an EMBL/GenBank/DDBJ whole genome shotgun (WGS) entry which is preliminary data.</text>
</comment>
<evidence type="ECO:0000313" key="4">
    <source>
        <dbReference type="EMBL" id="TMR35114.1"/>
    </source>
</evidence>
<organism evidence="4 5">
    <name type="scientific">Nonomuraea zeae</name>
    <dbReference type="NCBI Taxonomy" id="1642303"/>
    <lineage>
        <taxon>Bacteria</taxon>
        <taxon>Bacillati</taxon>
        <taxon>Actinomycetota</taxon>
        <taxon>Actinomycetes</taxon>
        <taxon>Streptosporangiales</taxon>
        <taxon>Streptosporangiaceae</taxon>
        <taxon>Nonomuraea</taxon>
    </lineage>
</organism>